<dbReference type="PROSITE" id="PS50102">
    <property type="entry name" value="RRM"/>
    <property type="match status" value="3"/>
</dbReference>
<evidence type="ECO:0000256" key="3">
    <source>
        <dbReference type="SAM" id="MobiDB-lite"/>
    </source>
</evidence>
<dbReference type="Pfam" id="PF00076">
    <property type="entry name" value="RRM_1"/>
    <property type="match status" value="3"/>
</dbReference>
<protein>
    <submittedName>
        <fullName evidence="5">(wild Malaysian banana) hypothetical protein</fullName>
    </submittedName>
</protein>
<dbReference type="PANTHER" id="PTHR47640:SF48">
    <property type="entry name" value="POLYADENYLATE-BINDING PROTEIN RBP45B"/>
    <property type="match status" value="1"/>
</dbReference>
<accession>A0A8D6ZJP9</accession>
<feature type="compositionally biased region" description="Low complexity" evidence="3">
    <location>
        <begin position="65"/>
        <end position="75"/>
    </location>
</feature>
<dbReference type="CDD" id="cd12344">
    <property type="entry name" value="RRM1_SECp43_like"/>
    <property type="match status" value="1"/>
</dbReference>
<dbReference type="FunFam" id="3.30.70.330:FF:000236">
    <property type="entry name" value="Polyadenylate-binding protein RBP45C"/>
    <property type="match status" value="1"/>
</dbReference>
<dbReference type="InterPro" id="IPR035979">
    <property type="entry name" value="RBD_domain_sf"/>
</dbReference>
<feature type="compositionally biased region" description="Pro residues" evidence="3">
    <location>
        <begin position="55"/>
        <end position="64"/>
    </location>
</feature>
<feature type="compositionally biased region" description="Pro residues" evidence="3">
    <location>
        <begin position="10"/>
        <end position="26"/>
    </location>
</feature>
<dbReference type="PANTHER" id="PTHR47640">
    <property type="entry name" value="TRNA SELENOCYSTEINE 1-ASSOCIATED PROTEIN 1-RELATED-RELATED"/>
    <property type="match status" value="1"/>
</dbReference>
<feature type="region of interest" description="Disordered" evidence="3">
    <location>
        <begin position="430"/>
        <end position="456"/>
    </location>
</feature>
<gene>
    <name evidence="5" type="ORF">GSMUA_337230.1</name>
</gene>
<dbReference type="Gene3D" id="3.30.70.330">
    <property type="match status" value="3"/>
</dbReference>
<dbReference type="GO" id="GO:0003729">
    <property type="term" value="F:mRNA binding"/>
    <property type="evidence" value="ECO:0007669"/>
    <property type="project" value="InterPro"/>
</dbReference>
<proteinExistence type="predicted"/>
<evidence type="ECO:0000256" key="2">
    <source>
        <dbReference type="PROSITE-ProRule" id="PRU00176"/>
    </source>
</evidence>
<dbReference type="SUPFAM" id="SSF54928">
    <property type="entry name" value="RNA-binding domain, RBD"/>
    <property type="match status" value="2"/>
</dbReference>
<dbReference type="FunFam" id="3.30.70.330:FF:000650">
    <property type="entry name" value="Polyadenylate-binding protein RBP45"/>
    <property type="match status" value="1"/>
</dbReference>
<feature type="domain" description="RRM" evidence="4">
    <location>
        <begin position="307"/>
        <end position="379"/>
    </location>
</feature>
<dbReference type="InterPro" id="IPR012677">
    <property type="entry name" value="Nucleotide-bd_a/b_plait_sf"/>
</dbReference>
<organism evidence="5">
    <name type="scientific">Musa acuminata subsp. malaccensis</name>
    <name type="common">Wild banana</name>
    <name type="synonym">Musa malaccensis</name>
    <dbReference type="NCBI Taxonomy" id="214687"/>
    <lineage>
        <taxon>Eukaryota</taxon>
        <taxon>Viridiplantae</taxon>
        <taxon>Streptophyta</taxon>
        <taxon>Embryophyta</taxon>
        <taxon>Tracheophyta</taxon>
        <taxon>Spermatophyta</taxon>
        <taxon>Magnoliopsida</taxon>
        <taxon>Liliopsida</taxon>
        <taxon>Zingiberales</taxon>
        <taxon>Musaceae</taxon>
        <taxon>Musa</taxon>
    </lineage>
</organism>
<dbReference type="EMBL" id="HG996472">
    <property type="protein sequence ID" value="CAG1830469.1"/>
    <property type="molecule type" value="Genomic_DNA"/>
</dbReference>
<evidence type="ECO:0000256" key="1">
    <source>
        <dbReference type="ARBA" id="ARBA00022884"/>
    </source>
</evidence>
<feature type="domain" description="RRM" evidence="4">
    <location>
        <begin position="197"/>
        <end position="276"/>
    </location>
</feature>
<dbReference type="FunFam" id="3.30.70.330:FF:000451">
    <property type="entry name" value="Polyadenylate-binding protein RBP45C"/>
    <property type="match status" value="1"/>
</dbReference>
<keyword evidence="1 2" id="KW-0694">RNA-binding</keyword>
<sequence>MMQPAGGMVQPPPMAPSPMDQQPPPQQWTVMQPTLQPQYYQAPPAPPMWNQQPTQVPPPLPQPVPQQSQPQYQAPAPVPPPQMQYQAPAPVPAMAPQPASADEIRTLWIGDLPYWMEESYLYSCFVHTGEMVSVKVIRNKQTGQSEGYGFIEFVSRAAADRILQTYNGQVMPNTEQAFRLNWASCGAGERRGDGADYTIFVGDLGADVTDYLLQETFMTRYASVKGAKVVTDRLTGRSKGYGFVKFGDLSEQTRAMTEMNGIYCSTRPMRIGPAANKNTLGTQQQYPTNASYQNAQGAESENDPNNTTIFVGGLDTNVTDDHLRQVFSTYGEIVYVKIPVGKRCGFVQFASRANAEEALRMLNGTPLGGQNIRLSWGRSPANKQVEHPQQDPNQWNGSYYGYAQNYNTYGYTPPQDPNMYAYAAYTGYGNYQQQQQPPPPQHPPPQVSAVGDANLI</sequence>
<dbReference type="InterPro" id="IPR000504">
    <property type="entry name" value="RRM_dom"/>
</dbReference>
<dbReference type="InterPro" id="IPR050825">
    <property type="entry name" value="RBM42_RBP45_47-like"/>
</dbReference>
<feature type="domain" description="RRM" evidence="4">
    <location>
        <begin position="105"/>
        <end position="185"/>
    </location>
</feature>
<dbReference type="CDD" id="cd12345">
    <property type="entry name" value="RRM2_SECp43_like"/>
    <property type="match status" value="1"/>
</dbReference>
<feature type="compositionally biased region" description="Pro residues" evidence="3">
    <location>
        <begin position="436"/>
        <end position="446"/>
    </location>
</feature>
<dbReference type="SMART" id="SM00360">
    <property type="entry name" value="RRM"/>
    <property type="match status" value="3"/>
</dbReference>
<dbReference type="AlphaFoldDB" id="A0A8D6ZJP9"/>
<feature type="region of interest" description="Disordered" evidence="3">
    <location>
        <begin position="1"/>
        <end position="96"/>
    </location>
</feature>
<evidence type="ECO:0000259" key="4">
    <source>
        <dbReference type="PROSITE" id="PS50102"/>
    </source>
</evidence>
<evidence type="ECO:0000313" key="5">
    <source>
        <dbReference type="EMBL" id="CAG1830469.1"/>
    </source>
</evidence>
<name>A0A8D6ZJP9_MUSAM</name>
<reference evidence="5" key="1">
    <citation type="submission" date="2021-03" db="EMBL/GenBank/DDBJ databases">
        <authorList>
            <consortium name="Genoscope - CEA"/>
            <person name="William W."/>
        </authorList>
    </citation>
    <scope>NUCLEOTIDE SEQUENCE</scope>
    <source>
        <strain evidence="5">Doubled-haploid Pahang</strain>
    </source>
</reference>